<name>A0AA41SZL7_SCICA</name>
<dbReference type="AlphaFoldDB" id="A0AA41SZL7"/>
<protein>
    <recommendedName>
        <fullName evidence="3">NmrA-like family domain-containing protein 1</fullName>
    </recommendedName>
</protein>
<dbReference type="InterPro" id="IPR051164">
    <property type="entry name" value="NmrA-like_oxidored"/>
</dbReference>
<evidence type="ECO:0000256" key="2">
    <source>
        <dbReference type="ARBA" id="ARBA00022857"/>
    </source>
</evidence>
<accession>A0AA41SZL7</accession>
<dbReference type="GO" id="GO:0005634">
    <property type="term" value="C:nucleus"/>
    <property type="evidence" value="ECO:0007669"/>
    <property type="project" value="TreeGrafter"/>
</dbReference>
<evidence type="ECO:0000313" key="5">
    <source>
        <dbReference type="EMBL" id="MBZ3879315.1"/>
    </source>
</evidence>
<dbReference type="PANTHER" id="PTHR42748">
    <property type="entry name" value="NITROGEN METABOLITE REPRESSION PROTEIN NMRA FAMILY MEMBER"/>
    <property type="match status" value="1"/>
</dbReference>
<evidence type="ECO:0000256" key="3">
    <source>
        <dbReference type="ARBA" id="ARBA00040296"/>
    </source>
</evidence>
<dbReference type="InterPro" id="IPR036291">
    <property type="entry name" value="NAD(P)-bd_dom_sf"/>
</dbReference>
<comment type="caution">
    <text evidence="5">The sequence shown here is derived from an EMBL/GenBank/DDBJ whole genome shotgun (WGS) entry which is preliminary data.</text>
</comment>
<evidence type="ECO:0000259" key="4">
    <source>
        <dbReference type="Pfam" id="PF05368"/>
    </source>
</evidence>
<dbReference type="Gene3D" id="3.90.25.10">
    <property type="entry name" value="UDP-galactose 4-epimerase, domain 1"/>
    <property type="match status" value="1"/>
</dbReference>
<dbReference type="PANTHER" id="PTHR42748:SF10">
    <property type="entry name" value="NMRA-LIKE DOMAIN-CONTAINING PROTEIN"/>
    <property type="match status" value="1"/>
</dbReference>
<keyword evidence="2" id="KW-0521">NADP</keyword>
<dbReference type="EMBL" id="JAATJV010356500">
    <property type="protein sequence ID" value="MBZ3879315.1"/>
    <property type="molecule type" value="Genomic_DNA"/>
</dbReference>
<dbReference type="Proteomes" id="UP001166674">
    <property type="component" value="Unassembled WGS sequence"/>
</dbReference>
<evidence type="ECO:0000313" key="6">
    <source>
        <dbReference type="Proteomes" id="UP001166674"/>
    </source>
</evidence>
<evidence type="ECO:0000256" key="1">
    <source>
        <dbReference type="ARBA" id="ARBA00006328"/>
    </source>
</evidence>
<comment type="similarity">
    <text evidence="1">Belongs to the NmrA-type oxidoreductase family.</text>
</comment>
<gene>
    <name evidence="5" type="ORF">SUZIE_152325</name>
</gene>
<dbReference type="InterPro" id="IPR008030">
    <property type="entry name" value="NmrA-like"/>
</dbReference>
<proteinExistence type="inferred from homology"/>
<keyword evidence="6" id="KW-1185">Reference proteome</keyword>
<sequence>MTNVYLPVYFETLLIMWKLVKAPDGDYYTLALPRWDEPMHCFSVADVGAAVSSILNSPEEFIGKAMGLSAEALTTQQYADVLSKRLGKEVRDAKISPVAYGKLVFSVAKELADMFHCFQMKPDHDVKLTHCLNPEVKSFSQFILENLAAFKDV</sequence>
<organism evidence="5 6">
    <name type="scientific">Sciurus carolinensis</name>
    <name type="common">Eastern gray squirrel</name>
    <dbReference type="NCBI Taxonomy" id="30640"/>
    <lineage>
        <taxon>Eukaryota</taxon>
        <taxon>Metazoa</taxon>
        <taxon>Chordata</taxon>
        <taxon>Craniata</taxon>
        <taxon>Vertebrata</taxon>
        <taxon>Euteleostomi</taxon>
        <taxon>Mammalia</taxon>
        <taxon>Eutheria</taxon>
        <taxon>Euarchontoglires</taxon>
        <taxon>Glires</taxon>
        <taxon>Rodentia</taxon>
        <taxon>Sciuromorpha</taxon>
        <taxon>Sciuridae</taxon>
        <taxon>Sciurinae</taxon>
        <taxon>Sciurini</taxon>
        <taxon>Sciurus</taxon>
    </lineage>
</organism>
<feature type="domain" description="NmrA-like" evidence="4">
    <location>
        <begin position="2"/>
        <end position="120"/>
    </location>
</feature>
<dbReference type="Pfam" id="PF05368">
    <property type="entry name" value="NmrA"/>
    <property type="match status" value="1"/>
</dbReference>
<reference evidence="5" key="1">
    <citation type="submission" date="2020-03" db="EMBL/GenBank/DDBJ databases">
        <title>Studies in the Genomics of Life Span.</title>
        <authorList>
            <person name="Glass D."/>
        </authorList>
    </citation>
    <scope>NUCLEOTIDE SEQUENCE</scope>
    <source>
        <strain evidence="5">SUZIE</strain>
        <tissue evidence="5">Muscle</tissue>
    </source>
</reference>
<dbReference type="SUPFAM" id="SSF51735">
    <property type="entry name" value="NAD(P)-binding Rossmann-fold domains"/>
    <property type="match status" value="1"/>
</dbReference>